<comment type="similarity">
    <text evidence="1">Belongs to the heat shock protein 70 family.</text>
</comment>
<dbReference type="PANTHER" id="PTHR19375">
    <property type="entry name" value="HEAT SHOCK PROTEIN 70KDA"/>
    <property type="match status" value="1"/>
</dbReference>
<feature type="coiled-coil region" evidence="4">
    <location>
        <begin position="111"/>
        <end position="141"/>
    </location>
</feature>
<organism evidence="5 6">
    <name type="scientific">Coptis chinensis</name>
    <dbReference type="NCBI Taxonomy" id="261450"/>
    <lineage>
        <taxon>Eukaryota</taxon>
        <taxon>Viridiplantae</taxon>
        <taxon>Streptophyta</taxon>
        <taxon>Embryophyta</taxon>
        <taxon>Tracheophyta</taxon>
        <taxon>Spermatophyta</taxon>
        <taxon>Magnoliopsida</taxon>
        <taxon>Ranunculales</taxon>
        <taxon>Ranunculaceae</taxon>
        <taxon>Coptidoideae</taxon>
        <taxon>Coptis</taxon>
    </lineage>
</organism>
<evidence type="ECO:0000256" key="3">
    <source>
        <dbReference type="ARBA" id="ARBA00022840"/>
    </source>
</evidence>
<evidence type="ECO:0000256" key="1">
    <source>
        <dbReference type="ARBA" id="ARBA00007381"/>
    </source>
</evidence>
<protein>
    <recommendedName>
        <fullName evidence="7">Heat shock protein 70</fullName>
    </recommendedName>
</protein>
<evidence type="ECO:0000256" key="2">
    <source>
        <dbReference type="ARBA" id="ARBA00022741"/>
    </source>
</evidence>
<keyword evidence="2" id="KW-0547">Nucleotide-binding</keyword>
<dbReference type="InterPro" id="IPR043129">
    <property type="entry name" value="ATPase_NBD"/>
</dbReference>
<keyword evidence="6" id="KW-1185">Reference proteome</keyword>
<keyword evidence="4" id="KW-0175">Coiled coil</keyword>
<dbReference type="GO" id="GO:0140662">
    <property type="term" value="F:ATP-dependent protein folding chaperone"/>
    <property type="evidence" value="ECO:0007669"/>
    <property type="project" value="InterPro"/>
</dbReference>
<dbReference type="Gene3D" id="3.30.420.40">
    <property type="match status" value="2"/>
</dbReference>
<keyword evidence="3" id="KW-0067">ATP-binding</keyword>
<dbReference type="FunFam" id="3.90.640.10:FF:000003">
    <property type="entry name" value="Molecular chaperone DnaK"/>
    <property type="match status" value="1"/>
</dbReference>
<evidence type="ECO:0000313" key="6">
    <source>
        <dbReference type="Proteomes" id="UP000631114"/>
    </source>
</evidence>
<evidence type="ECO:0000256" key="4">
    <source>
        <dbReference type="SAM" id="Coils"/>
    </source>
</evidence>
<sequence length="216" mass="23709">MELSRFLRNKKTTTKDADHIVGLEVLRIINEPTAASLAYGFEKENNETILVFDLGGGTFDVSVLKVGDGVFEVLSTSGDTHLGGDDFDKRIVDWLALNFQRDEGIDILKGKQALQRLAEAAKKAKMELSSLTQTNIRKKNESHESDFMDAVDVCLPLIQATIGDIEKGVFPKSCSISIEIPTSPLKNKAVGELICGFRGCKRLSLCGFNDDGGFYM</sequence>
<dbReference type="AlphaFoldDB" id="A0A835I7Q6"/>
<proteinExistence type="inferred from homology"/>
<dbReference type="Proteomes" id="UP000631114">
    <property type="component" value="Unassembled WGS sequence"/>
</dbReference>
<dbReference type="GO" id="GO:0005524">
    <property type="term" value="F:ATP binding"/>
    <property type="evidence" value="ECO:0007669"/>
    <property type="project" value="UniProtKB-KW"/>
</dbReference>
<accession>A0A835I7Q6</accession>
<dbReference type="SUPFAM" id="SSF53067">
    <property type="entry name" value="Actin-like ATPase domain"/>
    <property type="match status" value="2"/>
</dbReference>
<comment type="caution">
    <text evidence="5">The sequence shown here is derived from an EMBL/GenBank/DDBJ whole genome shotgun (WGS) entry which is preliminary data.</text>
</comment>
<gene>
    <name evidence="5" type="ORF">IFM89_038876</name>
</gene>
<dbReference type="OrthoDB" id="1714531at2759"/>
<evidence type="ECO:0000313" key="5">
    <source>
        <dbReference type="EMBL" id="KAF9612306.1"/>
    </source>
</evidence>
<evidence type="ECO:0008006" key="7">
    <source>
        <dbReference type="Google" id="ProtNLM"/>
    </source>
</evidence>
<reference evidence="5 6" key="1">
    <citation type="submission" date="2020-10" db="EMBL/GenBank/DDBJ databases">
        <title>The Coptis chinensis genome and diversification of protoberbering-type alkaloids.</title>
        <authorList>
            <person name="Wang B."/>
            <person name="Shu S."/>
            <person name="Song C."/>
            <person name="Liu Y."/>
        </authorList>
    </citation>
    <scope>NUCLEOTIDE SEQUENCE [LARGE SCALE GENOMIC DNA]</scope>
    <source>
        <strain evidence="5">HL-2020</strain>
        <tissue evidence="5">Leaf</tissue>
    </source>
</reference>
<dbReference type="InterPro" id="IPR013126">
    <property type="entry name" value="Hsp_70_fam"/>
</dbReference>
<dbReference type="Gene3D" id="3.90.640.10">
    <property type="entry name" value="Actin, Chain A, domain 4"/>
    <property type="match status" value="1"/>
</dbReference>
<name>A0A835I7Q6_9MAGN</name>
<dbReference type="EMBL" id="JADFTS010000004">
    <property type="protein sequence ID" value="KAF9612306.1"/>
    <property type="molecule type" value="Genomic_DNA"/>
</dbReference>
<dbReference type="PROSITE" id="PS00329">
    <property type="entry name" value="HSP70_2"/>
    <property type="match status" value="1"/>
</dbReference>
<dbReference type="Pfam" id="PF00012">
    <property type="entry name" value="HSP70"/>
    <property type="match status" value="1"/>
</dbReference>
<dbReference type="InterPro" id="IPR018181">
    <property type="entry name" value="Heat_shock_70_CS"/>
</dbReference>
<dbReference type="FunFam" id="3.30.420.40:FF:000028">
    <property type="entry name" value="heat shock 70 kDa protein-like"/>
    <property type="match status" value="1"/>
</dbReference>